<dbReference type="Proteomes" id="UP001060771">
    <property type="component" value="Chromosome"/>
</dbReference>
<evidence type="ECO:0000313" key="4">
    <source>
        <dbReference type="Proteomes" id="UP001060771"/>
    </source>
</evidence>
<sequence length="277" mass="30128">MSVPRFLTLDIAKKMINAMIRYAQDNKVPPGSFAVVDEGGHVIAVERRDNGPPATFDIAIDKAWTAATMKTSARVLEVITRGQGWRLNVKYGGRLTIIPGSVPVVSGNRVIGGIGHSGGSAEEDEAIAQAGLSAFYREDHIDFAGEDGLRSLRRVADAVINYVIEKKLRPVVITIADEWGWPVLIYRMDGTPYGYIEVSRDRAWTAVAFRVSSDSIMNEVGIEYGVCWNERLTVTAGGIPFKLQGSLFAIGVAGNKPQYDKELAISALKSTDAEPMV</sequence>
<dbReference type="EMBL" id="AP026830">
    <property type="protein sequence ID" value="BDR91533.1"/>
    <property type="molecule type" value="Genomic_DNA"/>
</dbReference>
<dbReference type="AlphaFoldDB" id="A0A830E658"/>
<dbReference type="InterPro" id="IPR005624">
    <property type="entry name" value="PduO/GlcC-like"/>
</dbReference>
<gene>
    <name evidence="2" type="ORF">GCM10007112_08450</name>
    <name evidence="1" type="ORF">Vsou_06260</name>
</gene>
<dbReference type="GeneID" id="76206183"/>
<dbReference type="EMBL" id="BMNM01000002">
    <property type="protein sequence ID" value="GGI73923.1"/>
    <property type="molecule type" value="Genomic_DNA"/>
</dbReference>
<keyword evidence="4" id="KW-1185">Reference proteome</keyword>
<evidence type="ECO:0000313" key="1">
    <source>
        <dbReference type="EMBL" id="BDR91533.1"/>
    </source>
</evidence>
<reference evidence="4" key="3">
    <citation type="submission" date="2022-09" db="EMBL/GenBank/DDBJ databases">
        <title>Complete genome sequence of Vulcanisaeta souniana.</title>
        <authorList>
            <person name="Kato S."/>
            <person name="Itoh T."/>
            <person name="Ohkuma M."/>
        </authorList>
    </citation>
    <scope>NUCLEOTIDE SEQUENCE [LARGE SCALE GENOMIC DNA]</scope>
    <source>
        <strain evidence="4">JCM 11219</strain>
    </source>
</reference>
<accession>A0A830E658</accession>
<reference evidence="2" key="1">
    <citation type="journal article" date="2014" name="Int. J. Syst. Evol. Microbiol.">
        <title>Complete genome sequence of Corynebacterium casei LMG S-19264T (=DSM 44701T), isolated from a smear-ripened cheese.</title>
        <authorList>
            <consortium name="US DOE Joint Genome Institute (JGI-PGF)"/>
            <person name="Walter F."/>
            <person name="Albersmeier A."/>
            <person name="Kalinowski J."/>
            <person name="Ruckert C."/>
        </authorList>
    </citation>
    <scope>NUCLEOTIDE SEQUENCE</scope>
    <source>
        <strain evidence="2">JCM 11219</strain>
    </source>
</reference>
<dbReference type="InterPro" id="IPR038084">
    <property type="entry name" value="PduO/GlcC-like_sf"/>
</dbReference>
<dbReference type="Gene3D" id="3.30.450.150">
    <property type="entry name" value="Haem-degrading domain"/>
    <property type="match status" value="2"/>
</dbReference>
<dbReference type="PANTHER" id="PTHR34309:SF1">
    <property type="entry name" value="PROTEIN GLCG"/>
    <property type="match status" value="1"/>
</dbReference>
<reference evidence="2" key="2">
    <citation type="submission" date="2020-09" db="EMBL/GenBank/DDBJ databases">
        <authorList>
            <person name="Sun Q."/>
            <person name="Ohkuma M."/>
        </authorList>
    </citation>
    <scope>NUCLEOTIDE SEQUENCE</scope>
    <source>
        <strain evidence="2">JCM 11219</strain>
    </source>
</reference>
<evidence type="ECO:0008006" key="5">
    <source>
        <dbReference type="Google" id="ProtNLM"/>
    </source>
</evidence>
<dbReference type="Pfam" id="PF03928">
    <property type="entry name" value="HbpS-like"/>
    <property type="match status" value="2"/>
</dbReference>
<dbReference type="InterPro" id="IPR052517">
    <property type="entry name" value="GlcG_carb_metab_protein"/>
</dbReference>
<dbReference type="PANTHER" id="PTHR34309">
    <property type="entry name" value="SLR1406 PROTEIN"/>
    <property type="match status" value="1"/>
</dbReference>
<evidence type="ECO:0000313" key="2">
    <source>
        <dbReference type="EMBL" id="GGI73923.1"/>
    </source>
</evidence>
<reference evidence="1" key="4">
    <citation type="journal article" date="2023" name="Microbiol. Resour. Announc.">
        <title>Complete Genome Sequence of Vulcanisaeta souniana Strain IC-059, a Hyperthermophilic Archaeon Isolated from Hot Spring Water in Japan.</title>
        <authorList>
            <person name="Kato S."/>
            <person name="Itoh T."/>
            <person name="Wu L."/>
            <person name="Ma J."/>
            <person name="Ohkuma M."/>
        </authorList>
    </citation>
    <scope>NUCLEOTIDE SEQUENCE</scope>
    <source>
        <strain evidence="1">JCM 11219</strain>
    </source>
</reference>
<dbReference type="RefSeq" id="WP_188602813.1">
    <property type="nucleotide sequence ID" value="NZ_AP026830.1"/>
</dbReference>
<dbReference type="Proteomes" id="UP000657075">
    <property type="component" value="Unassembled WGS sequence"/>
</dbReference>
<dbReference type="OrthoDB" id="23563at2157"/>
<evidence type="ECO:0000313" key="3">
    <source>
        <dbReference type="Proteomes" id="UP000657075"/>
    </source>
</evidence>
<dbReference type="SUPFAM" id="SSF143744">
    <property type="entry name" value="GlcG-like"/>
    <property type="match status" value="2"/>
</dbReference>
<name>A0A830E658_9CREN</name>
<protein>
    <recommendedName>
        <fullName evidence="5">Heme-binding protein</fullName>
    </recommendedName>
</protein>
<proteinExistence type="predicted"/>
<organism evidence="2 3">
    <name type="scientific">Vulcanisaeta souniana JCM 11219</name>
    <dbReference type="NCBI Taxonomy" id="1293586"/>
    <lineage>
        <taxon>Archaea</taxon>
        <taxon>Thermoproteota</taxon>
        <taxon>Thermoprotei</taxon>
        <taxon>Thermoproteales</taxon>
        <taxon>Thermoproteaceae</taxon>
        <taxon>Vulcanisaeta</taxon>
    </lineage>
</organism>